<dbReference type="PANTHER" id="PTHR12526:SF600">
    <property type="entry name" value="GLYCOSYL TRANSFERASE GROUP 1"/>
    <property type="match status" value="1"/>
</dbReference>
<dbReference type="AlphaFoldDB" id="A0AAU7D5P4"/>
<organism evidence="1">
    <name type="scientific">Edaphobacter paludis</name>
    <dbReference type="NCBI Taxonomy" id="3035702"/>
    <lineage>
        <taxon>Bacteria</taxon>
        <taxon>Pseudomonadati</taxon>
        <taxon>Acidobacteriota</taxon>
        <taxon>Terriglobia</taxon>
        <taxon>Terriglobales</taxon>
        <taxon>Acidobacteriaceae</taxon>
        <taxon>Edaphobacter</taxon>
    </lineage>
</organism>
<dbReference type="Gene3D" id="3.40.50.2000">
    <property type="entry name" value="Glycogen Phosphorylase B"/>
    <property type="match status" value="1"/>
</dbReference>
<dbReference type="PANTHER" id="PTHR12526">
    <property type="entry name" value="GLYCOSYLTRANSFERASE"/>
    <property type="match status" value="1"/>
</dbReference>
<keyword evidence="1" id="KW-0328">Glycosyltransferase</keyword>
<dbReference type="Pfam" id="PF13692">
    <property type="entry name" value="Glyco_trans_1_4"/>
    <property type="match status" value="1"/>
</dbReference>
<proteinExistence type="predicted"/>
<accession>A0AAU7D5P4</accession>
<dbReference type="SUPFAM" id="SSF53756">
    <property type="entry name" value="UDP-Glycosyltransferase/glycogen phosphorylase"/>
    <property type="match status" value="1"/>
</dbReference>
<protein>
    <submittedName>
        <fullName evidence="1">Glycosyltransferase</fullName>
        <ecNumber evidence="1">2.4.-.-</ecNumber>
    </submittedName>
</protein>
<name>A0AAU7D5P4_9BACT</name>
<sequence>MRVAAYTGGQNTPSARMRVRQYGPPLKSYGIDLREYTLSLGKSMPADAWKRPFWAAKTVVERAISIPASYRADLTLISRNLMPGFLPGDRWTASPRVLDVDDAIWLNRGGHRAGPLAASCELVLCGNSFLAEYYSKWNRNVAIVPTTVDTSLVHPAEPDEREIDLVIGWTGTSGNFRYLYEIGDALQRVFHRHPKARLRIIADTPPQFRQLDASRVDFVRWSAEVERSELQKFSVGIMPLRDTPWERGKCAFKMLLYMASGLPVVVSPVGMNRDVLAKGECGFRASTQEEWADALDLLLSSPSLARRMGMAGRAIAVQSFSVQSVAPVLAQYLTSVVSTPQSDLGLALGSTREEKVK</sequence>
<reference evidence="1" key="1">
    <citation type="submission" date="2023-03" db="EMBL/GenBank/DDBJ databases">
        <title>Edaphobacter sp.</title>
        <authorList>
            <person name="Huber K.J."/>
            <person name="Papendorf J."/>
            <person name="Pilke C."/>
            <person name="Bunk B."/>
            <person name="Sproeer C."/>
            <person name="Pester M."/>
        </authorList>
    </citation>
    <scope>NUCLEOTIDE SEQUENCE</scope>
    <source>
        <strain evidence="1">DSM 109920</strain>
    </source>
</reference>
<dbReference type="EC" id="2.4.-.-" evidence="1"/>
<dbReference type="EMBL" id="CP121195">
    <property type="protein sequence ID" value="XBH12410.1"/>
    <property type="molecule type" value="Genomic_DNA"/>
</dbReference>
<dbReference type="GO" id="GO:0016757">
    <property type="term" value="F:glycosyltransferase activity"/>
    <property type="evidence" value="ECO:0007669"/>
    <property type="project" value="UniProtKB-KW"/>
</dbReference>
<dbReference type="RefSeq" id="WP_348269432.1">
    <property type="nucleotide sequence ID" value="NZ_CP121195.1"/>
</dbReference>
<gene>
    <name evidence="1" type="ORF">P8936_11960</name>
</gene>
<keyword evidence="1" id="KW-0808">Transferase</keyword>
<evidence type="ECO:0000313" key="1">
    <source>
        <dbReference type="EMBL" id="XBH12410.1"/>
    </source>
</evidence>